<dbReference type="GO" id="GO:0006465">
    <property type="term" value="P:signal peptide processing"/>
    <property type="evidence" value="ECO:0007669"/>
    <property type="project" value="TreeGrafter"/>
</dbReference>
<dbReference type="Pfam" id="PF06750">
    <property type="entry name" value="A24_N_bact"/>
    <property type="match status" value="1"/>
</dbReference>
<protein>
    <submittedName>
        <fullName evidence="10">Prepilin peptidase</fullName>
    </submittedName>
</protein>
<feature type="transmembrane region" description="Helical" evidence="7">
    <location>
        <begin position="113"/>
        <end position="129"/>
    </location>
</feature>
<dbReference type="GO" id="GO:0005886">
    <property type="term" value="C:plasma membrane"/>
    <property type="evidence" value="ECO:0007669"/>
    <property type="project" value="UniProtKB-SubCell"/>
</dbReference>
<dbReference type="EMBL" id="CP042374">
    <property type="protein sequence ID" value="QEA33377.1"/>
    <property type="molecule type" value="Genomic_DNA"/>
</dbReference>
<evidence type="ECO:0000256" key="2">
    <source>
        <dbReference type="ARBA" id="ARBA00005801"/>
    </source>
</evidence>
<dbReference type="InterPro" id="IPR050882">
    <property type="entry name" value="Prepilin_peptidase/N-MTase"/>
</dbReference>
<feature type="transmembrane region" description="Helical" evidence="7">
    <location>
        <begin position="73"/>
        <end position="101"/>
    </location>
</feature>
<keyword evidence="5 7" id="KW-1133">Transmembrane helix</keyword>
<evidence type="ECO:0000256" key="5">
    <source>
        <dbReference type="ARBA" id="ARBA00022989"/>
    </source>
</evidence>
<feature type="transmembrane region" description="Helical" evidence="7">
    <location>
        <begin position="6"/>
        <end position="24"/>
    </location>
</feature>
<feature type="transmembrane region" description="Helical" evidence="7">
    <location>
        <begin position="198"/>
        <end position="221"/>
    </location>
</feature>
<feature type="transmembrane region" description="Helical" evidence="7">
    <location>
        <begin position="135"/>
        <end position="151"/>
    </location>
</feature>
<feature type="domain" description="Prepilin peptidase A24 N-terminal" evidence="9">
    <location>
        <begin position="10"/>
        <end position="88"/>
    </location>
</feature>
<feature type="domain" description="Prepilin type IV endopeptidase peptidase" evidence="8">
    <location>
        <begin position="95"/>
        <end position="190"/>
    </location>
</feature>
<sequence length="223" mass="25561">MTISLIFILNATLISTIMCLADRINHHISLLHKRSFCLHCGHMLLWYDTIPIISVIMLKGKCRYCQQYFGCHIAIFECLGTIIGTLLFSNPPLWITGLFLLFFSLEDWHDKSIHAYLLIPWLVYLIIHVHDKQHLLMTFSILSISLWLVFIRRAMGSGDIPVLLNLALINDLNGFALTLFVTSILALIYLTIKRTHELPFVPFLFIGWLIVILSQKAIILISG</sequence>
<keyword evidence="4 7" id="KW-0812">Transmembrane</keyword>
<evidence type="ECO:0000256" key="3">
    <source>
        <dbReference type="ARBA" id="ARBA00022475"/>
    </source>
</evidence>
<evidence type="ECO:0000256" key="1">
    <source>
        <dbReference type="ARBA" id="ARBA00004651"/>
    </source>
</evidence>
<accession>A0AAE6M1U1</accession>
<reference evidence="10 11" key="1">
    <citation type="submission" date="2019-06" db="EMBL/GenBank/DDBJ databases">
        <title>Genome analyses of bacteria isolated from kimchi.</title>
        <authorList>
            <person name="Lee S."/>
            <person name="Ahn S."/>
            <person name="Roh S."/>
        </authorList>
    </citation>
    <scope>NUCLEOTIDE SEQUENCE [LARGE SCALE GENOMIC DNA]</scope>
    <source>
        <strain evidence="10 11">CBA3620</strain>
    </source>
</reference>
<keyword evidence="6 7" id="KW-0472">Membrane</keyword>
<evidence type="ECO:0000259" key="9">
    <source>
        <dbReference type="Pfam" id="PF06750"/>
    </source>
</evidence>
<gene>
    <name evidence="10" type="ORF">FGL89_04035</name>
</gene>
<evidence type="ECO:0000256" key="6">
    <source>
        <dbReference type="ARBA" id="ARBA00023136"/>
    </source>
</evidence>
<evidence type="ECO:0000256" key="4">
    <source>
        <dbReference type="ARBA" id="ARBA00022692"/>
    </source>
</evidence>
<dbReference type="AlphaFoldDB" id="A0AAE6M1U1"/>
<keyword evidence="3" id="KW-1003">Cell membrane</keyword>
<evidence type="ECO:0000256" key="7">
    <source>
        <dbReference type="SAM" id="Phobius"/>
    </source>
</evidence>
<dbReference type="RefSeq" id="WP_041773126.1">
    <property type="nucleotide sequence ID" value="NZ_BPKR01000007.1"/>
</dbReference>
<feature type="transmembrane region" description="Helical" evidence="7">
    <location>
        <begin position="172"/>
        <end position="192"/>
    </location>
</feature>
<proteinExistence type="inferred from homology"/>
<dbReference type="GO" id="GO:0004190">
    <property type="term" value="F:aspartic-type endopeptidase activity"/>
    <property type="evidence" value="ECO:0007669"/>
    <property type="project" value="InterPro"/>
</dbReference>
<organism evidence="10 11">
    <name type="scientific">Leuconostoc carnosum</name>
    <dbReference type="NCBI Taxonomy" id="1252"/>
    <lineage>
        <taxon>Bacteria</taxon>
        <taxon>Bacillati</taxon>
        <taxon>Bacillota</taxon>
        <taxon>Bacilli</taxon>
        <taxon>Lactobacillales</taxon>
        <taxon>Lactobacillaceae</taxon>
        <taxon>Leuconostoc</taxon>
    </lineage>
</organism>
<evidence type="ECO:0000313" key="10">
    <source>
        <dbReference type="EMBL" id="QEA33377.1"/>
    </source>
</evidence>
<dbReference type="Proteomes" id="UP000321332">
    <property type="component" value="Chromosome"/>
</dbReference>
<dbReference type="PANTHER" id="PTHR30487:SF0">
    <property type="entry name" value="PREPILIN LEADER PEPTIDASE_N-METHYLTRANSFERASE-RELATED"/>
    <property type="match status" value="1"/>
</dbReference>
<dbReference type="PANTHER" id="PTHR30487">
    <property type="entry name" value="TYPE 4 PREPILIN-LIKE PROTEINS LEADER PEPTIDE-PROCESSING ENZYME"/>
    <property type="match status" value="1"/>
</dbReference>
<evidence type="ECO:0000313" key="11">
    <source>
        <dbReference type="Proteomes" id="UP000321332"/>
    </source>
</evidence>
<evidence type="ECO:0000259" key="8">
    <source>
        <dbReference type="Pfam" id="PF01478"/>
    </source>
</evidence>
<dbReference type="InterPro" id="IPR010627">
    <property type="entry name" value="Prepilin_pept_A24_N"/>
</dbReference>
<comment type="similarity">
    <text evidence="2">Belongs to the peptidase A24 family.</text>
</comment>
<feature type="transmembrane region" description="Helical" evidence="7">
    <location>
        <begin position="36"/>
        <end position="58"/>
    </location>
</feature>
<comment type="subcellular location">
    <subcellularLocation>
        <location evidence="1">Cell membrane</location>
        <topology evidence="1">Multi-pass membrane protein</topology>
    </subcellularLocation>
</comment>
<dbReference type="Pfam" id="PF01478">
    <property type="entry name" value="Peptidase_A24"/>
    <property type="match status" value="1"/>
</dbReference>
<dbReference type="InterPro" id="IPR000045">
    <property type="entry name" value="Prepilin_IV_endopep_pep"/>
</dbReference>
<name>A0AAE6M1U1_LEUCA</name>